<evidence type="ECO:0000313" key="2">
    <source>
        <dbReference type="Proteomes" id="UP000798662"/>
    </source>
</evidence>
<evidence type="ECO:0000313" key="1">
    <source>
        <dbReference type="EMBL" id="KAK1858859.1"/>
    </source>
</evidence>
<keyword evidence="2" id="KW-1185">Reference proteome</keyword>
<reference evidence="1" key="1">
    <citation type="submission" date="2019-11" db="EMBL/GenBank/DDBJ databases">
        <title>Nori genome reveals adaptations in red seaweeds to the harsh intertidal environment.</title>
        <authorList>
            <person name="Wang D."/>
            <person name="Mao Y."/>
        </authorList>
    </citation>
    <scope>NUCLEOTIDE SEQUENCE</scope>
    <source>
        <tissue evidence="1">Gametophyte</tissue>
    </source>
</reference>
<organism evidence="1 2">
    <name type="scientific">Pyropia yezoensis</name>
    <name type="common">Susabi-nori</name>
    <name type="synonym">Porphyra yezoensis</name>
    <dbReference type="NCBI Taxonomy" id="2788"/>
    <lineage>
        <taxon>Eukaryota</taxon>
        <taxon>Rhodophyta</taxon>
        <taxon>Bangiophyceae</taxon>
        <taxon>Bangiales</taxon>
        <taxon>Bangiaceae</taxon>
        <taxon>Pyropia</taxon>
    </lineage>
</organism>
<dbReference type="Proteomes" id="UP000798662">
    <property type="component" value="Chromosome 1"/>
</dbReference>
<proteinExistence type="predicted"/>
<comment type="caution">
    <text evidence="1">The sequence shown here is derived from an EMBL/GenBank/DDBJ whole genome shotgun (WGS) entry which is preliminary data.</text>
</comment>
<name>A0ACC3BLL6_PYRYE</name>
<accession>A0ACC3BLL6</accession>
<gene>
    <name evidence="1" type="ORF">I4F81_001458</name>
</gene>
<protein>
    <submittedName>
        <fullName evidence="1">Uncharacterized protein</fullName>
    </submittedName>
</protein>
<sequence>MGGSAGTAVPLPLRIRPPAACSGVAASSGPRPAAGGARRLLRPASGGRASGTGGDATAAAAATPSWGTWRSPMAVAVPPPVTAAVAAVGPAWGRRWAVSPPAAAMAFAASPAPSSLRLSVGAPVRRAGRPVAAAAAVRLPAARPCAWTPAPALRRAGGVCQWAAGTAVGVPSVPSRRDGGPPPAGAATGASSWRCTDKDFLEGLELVLSMLVSTVVVIPVFKRFKVSPILGFLLVGVVLGPHGLKVVKDVEEITPLADVGVLFLLFEMGLELSFDRLRKLRKYAFGLGFAQMAACTTLLGLGAYGMGASTSESLVVGSALSLSSSAFILQLLAERGERQSRAGIATFGVLLFQDIAVVPLLVLVPLFSYTSWTSLTHLPDLIQSAGVEVVKVLAALAVFVVLGGQLLRRVFQFVADSDSSEAFTASVLLTVLGTAFLTDELGLSMTLGAFIAGVLLAESSFRSRIAVDTEPFRGLFLGLFFITTGMSLNGELLVTQPGAVAFLVSSLIFCKATVVTLVGLPFGLSLAESVRVGLLIGQGGEFAFVLFALAERLGYLPPNIYDFLVTVVVVSMAATPLLYSAGLWLSPRIDRWVEQQGGVSTMSAQLADFKPAASFFAAAAGSPDPDDKSLVPTSIDGGKLGDEEVVILFGFGPVGRVVGRMLSRKFIRWVAVDSDADLVQAASQSGLPVVLGDATLPREFLEASGISGSGVSAFVLTVSDYGIVRASLNAVREAYPDRPVFVRARDVAMQKELLSMGANSSFPEMFETSVQLGAEVLRAFGTSKLDLSSIKREVRSDSGLGDAFSKYEAWYQENMRAPQTPTEGGVTDAERGEAGEVATELTRVNGEVDGHAGGIAATAASPSSAGHATTPLSVPAPPSAPVSADDKSGP</sequence>
<dbReference type="EMBL" id="CM020618">
    <property type="protein sequence ID" value="KAK1858859.1"/>
    <property type="molecule type" value="Genomic_DNA"/>
</dbReference>